<protein>
    <submittedName>
        <fullName evidence="1">Uncharacterized protein</fullName>
    </submittedName>
</protein>
<reference evidence="1" key="1">
    <citation type="submission" date="2017-05" db="EMBL/GenBank/DDBJ databases">
        <authorList>
            <person name="Varghese N."/>
            <person name="Submissions S."/>
        </authorList>
    </citation>
    <scope>NUCLEOTIDE SEQUENCE</scope>
    <source>
        <strain evidence="1">DSM 45262</strain>
    </source>
</reference>
<keyword evidence="2" id="KW-1185">Reference proteome</keyword>
<proteinExistence type="predicted"/>
<accession>A0AA46AFI9</accession>
<dbReference type="AlphaFoldDB" id="A0AA46AFI9"/>
<evidence type="ECO:0000313" key="1">
    <source>
        <dbReference type="EMBL" id="SMP19979.1"/>
    </source>
</evidence>
<evidence type="ECO:0000313" key="2">
    <source>
        <dbReference type="Proteomes" id="UP001157946"/>
    </source>
</evidence>
<name>A0AA46AFI9_9BACL</name>
<dbReference type="EMBL" id="FXTU01000003">
    <property type="protein sequence ID" value="SMP19979.1"/>
    <property type="molecule type" value="Genomic_DNA"/>
</dbReference>
<sequence length="41" mass="4930">MSSQIGTERAWIRPEICPFLQFYLLDYKKYYIIGLLMGQNE</sequence>
<dbReference type="Proteomes" id="UP001157946">
    <property type="component" value="Unassembled WGS sequence"/>
</dbReference>
<gene>
    <name evidence="1" type="ORF">SAMN06265361_103347</name>
</gene>
<organism evidence="1 2">
    <name type="scientific">Laceyella tengchongensis</name>
    <dbReference type="NCBI Taxonomy" id="574699"/>
    <lineage>
        <taxon>Bacteria</taxon>
        <taxon>Bacillati</taxon>
        <taxon>Bacillota</taxon>
        <taxon>Bacilli</taxon>
        <taxon>Bacillales</taxon>
        <taxon>Thermoactinomycetaceae</taxon>
        <taxon>Laceyella</taxon>
    </lineage>
</organism>
<comment type="caution">
    <text evidence="1">The sequence shown here is derived from an EMBL/GenBank/DDBJ whole genome shotgun (WGS) entry which is preliminary data.</text>
</comment>